<protein>
    <recommendedName>
        <fullName evidence="5">Methyltransferase domain-containing protein</fullName>
    </recommendedName>
</protein>
<dbReference type="GO" id="GO:0032259">
    <property type="term" value="P:methylation"/>
    <property type="evidence" value="ECO:0007669"/>
    <property type="project" value="UniProtKB-KW"/>
</dbReference>
<keyword evidence="2" id="KW-0808">Transferase</keyword>
<gene>
    <name evidence="4" type="ORF">LCGC14_0615570</name>
</gene>
<dbReference type="Pfam" id="PF05724">
    <property type="entry name" value="TPMT"/>
    <property type="match status" value="1"/>
</dbReference>
<dbReference type="PANTHER" id="PTHR10259">
    <property type="entry name" value="THIOPURINE S-METHYLTRANSFERASE"/>
    <property type="match status" value="1"/>
</dbReference>
<evidence type="ECO:0000313" key="4">
    <source>
        <dbReference type="EMBL" id="KKN52149.1"/>
    </source>
</evidence>
<dbReference type="GO" id="GO:0008119">
    <property type="term" value="F:thiopurine S-methyltransferase activity"/>
    <property type="evidence" value="ECO:0007669"/>
    <property type="project" value="TreeGrafter"/>
</dbReference>
<name>A0A0F9RB81_9ZZZZ</name>
<keyword evidence="1" id="KW-0489">Methyltransferase</keyword>
<dbReference type="PANTHER" id="PTHR10259:SF11">
    <property type="entry name" value="THIOPURINE S-METHYLTRANSFERASE"/>
    <property type="match status" value="1"/>
</dbReference>
<evidence type="ECO:0008006" key="5">
    <source>
        <dbReference type="Google" id="ProtNLM"/>
    </source>
</evidence>
<evidence type="ECO:0000256" key="3">
    <source>
        <dbReference type="ARBA" id="ARBA00022691"/>
    </source>
</evidence>
<dbReference type="InterPro" id="IPR008854">
    <property type="entry name" value="TPMT"/>
</dbReference>
<dbReference type="SUPFAM" id="SSF53335">
    <property type="entry name" value="S-adenosyl-L-methionine-dependent methyltransferases"/>
    <property type="match status" value="1"/>
</dbReference>
<reference evidence="4" key="1">
    <citation type="journal article" date="2015" name="Nature">
        <title>Complex archaea that bridge the gap between prokaryotes and eukaryotes.</title>
        <authorList>
            <person name="Spang A."/>
            <person name="Saw J.H."/>
            <person name="Jorgensen S.L."/>
            <person name="Zaremba-Niedzwiedzka K."/>
            <person name="Martijn J."/>
            <person name="Lind A.E."/>
            <person name="van Eijk R."/>
            <person name="Schleper C."/>
            <person name="Guy L."/>
            <person name="Ettema T.J."/>
        </authorList>
    </citation>
    <scope>NUCLEOTIDE SEQUENCE</scope>
</reference>
<evidence type="ECO:0000256" key="1">
    <source>
        <dbReference type="ARBA" id="ARBA00022603"/>
    </source>
</evidence>
<keyword evidence="3" id="KW-0949">S-adenosyl-L-methionine</keyword>
<proteinExistence type="predicted"/>
<dbReference type="CDD" id="cd02440">
    <property type="entry name" value="AdoMet_MTases"/>
    <property type="match status" value="1"/>
</dbReference>
<comment type="caution">
    <text evidence="4">The sequence shown here is derived from an EMBL/GenBank/DDBJ whole genome shotgun (WGS) entry which is preliminary data.</text>
</comment>
<organism evidence="4">
    <name type="scientific">marine sediment metagenome</name>
    <dbReference type="NCBI Taxonomy" id="412755"/>
    <lineage>
        <taxon>unclassified sequences</taxon>
        <taxon>metagenomes</taxon>
        <taxon>ecological metagenomes</taxon>
    </lineage>
</organism>
<dbReference type="PROSITE" id="PS51585">
    <property type="entry name" value="SAM_MT_TPMT"/>
    <property type="match status" value="1"/>
</dbReference>
<sequence length="177" mass="19401">MTEGYWETQYREGKTPWDTDEVNGHFPAAVAEFGIQPCAALEIGCGTGTNAIWFAQQGFDVTAVDVSEEAIRQAEQKAAIADVRCRFIAACAMTMEIEGRPGEPFVEAGLEIKINSPAAFTYVAHLPAWPDVSYLPTKRAFDNGGYEIYPNVCRIAPGALETITAEAIDLLKEMFKE</sequence>
<dbReference type="InterPro" id="IPR029063">
    <property type="entry name" value="SAM-dependent_MTases_sf"/>
</dbReference>
<dbReference type="AlphaFoldDB" id="A0A0F9RB81"/>
<accession>A0A0F9RB81</accession>
<dbReference type="EMBL" id="LAZR01001031">
    <property type="protein sequence ID" value="KKN52149.1"/>
    <property type="molecule type" value="Genomic_DNA"/>
</dbReference>
<dbReference type="Gene3D" id="3.40.50.150">
    <property type="entry name" value="Vaccinia Virus protein VP39"/>
    <property type="match status" value="1"/>
</dbReference>
<evidence type="ECO:0000256" key="2">
    <source>
        <dbReference type="ARBA" id="ARBA00022679"/>
    </source>
</evidence>